<accession>D2PSV9</accession>
<sequence>MALFSDVLGTAIAWTYAAAGFAYLGLWVRGRCPRLGELCRRRERGAVE</sequence>
<protein>
    <submittedName>
        <fullName evidence="2">Uncharacterized protein</fullName>
    </submittedName>
</protein>
<evidence type="ECO:0000313" key="3">
    <source>
        <dbReference type="Proteomes" id="UP000007967"/>
    </source>
</evidence>
<reference evidence="3" key="1">
    <citation type="submission" date="2009-09" db="EMBL/GenBank/DDBJ databases">
        <title>The complete genome of Kribbella flavida DSM 17836.</title>
        <authorList>
            <consortium name="US DOE Joint Genome Institute (JGI-PGF)"/>
            <person name="Lucas S."/>
            <person name="Copeland A."/>
            <person name="Lapidus A."/>
            <person name="Glavina del Rio T."/>
            <person name="Dalin E."/>
            <person name="Tice H."/>
            <person name="Bruce D."/>
            <person name="Goodwin L."/>
            <person name="Pitluck S."/>
            <person name="Kyrpides N."/>
            <person name="Mavromatis K."/>
            <person name="Ivanova N."/>
            <person name="Saunders E."/>
            <person name="Brettin T."/>
            <person name="Detter J.C."/>
            <person name="Han C."/>
            <person name="Larimer F."/>
            <person name="Land M."/>
            <person name="Hauser L."/>
            <person name="Markowitz V."/>
            <person name="Cheng J.-F."/>
            <person name="Hugenholtz P."/>
            <person name="Woyke T."/>
            <person name="Wu D."/>
            <person name="Pukall R."/>
            <person name="Klenk H.-P."/>
            <person name="Eisen J.A."/>
        </authorList>
    </citation>
    <scope>NUCLEOTIDE SEQUENCE [LARGE SCALE GENOMIC DNA]</scope>
    <source>
        <strain evidence="3">DSM 17836 / JCM 10339 / NBRC 14399</strain>
    </source>
</reference>
<dbReference type="AlphaFoldDB" id="D2PSV9"/>
<reference evidence="2 3" key="2">
    <citation type="journal article" date="2010" name="Stand. Genomic Sci.">
        <title>Complete genome sequence of Kribbella flavida type strain (IFO 14399).</title>
        <authorList>
            <person name="Pukall R."/>
            <person name="Lapidus A."/>
            <person name="Glavina Del Rio T."/>
            <person name="Copeland A."/>
            <person name="Tice H."/>
            <person name="Cheng J.-F."/>
            <person name="Lucas S."/>
            <person name="Chen F."/>
            <person name="Nolan M."/>
            <person name="LaButti K."/>
            <person name="Pati A."/>
            <person name="Ivanova N."/>
            <person name="Mavrommatis K."/>
            <person name="Mikhailova N."/>
            <person name="Pitluck S."/>
            <person name="Bruce D."/>
            <person name="Goodwin L."/>
            <person name="Land M."/>
            <person name="Hauser L."/>
            <person name="Chang Y.-J."/>
            <person name="Jeffries C.D."/>
            <person name="Chen A."/>
            <person name="Palaniappan K."/>
            <person name="Chain P."/>
            <person name="Rohde M."/>
            <person name="Goeker M."/>
            <person name="Bristow J."/>
            <person name="Eisen J.A."/>
            <person name="Markowitz V."/>
            <person name="Hugenholtz P."/>
            <person name="Kyrpides N.C."/>
            <person name="Klenk H.-P."/>
            <person name="Brettin T."/>
        </authorList>
    </citation>
    <scope>NUCLEOTIDE SEQUENCE [LARGE SCALE GENOMIC DNA]</scope>
    <source>
        <strain evidence="3">DSM 17836 / JCM 10339 / NBRC 14399</strain>
    </source>
</reference>
<name>D2PSV9_KRIFD</name>
<dbReference type="HOGENOM" id="CLU_3153994_0_0_11"/>
<keyword evidence="1" id="KW-1133">Transmembrane helix</keyword>
<evidence type="ECO:0000313" key="2">
    <source>
        <dbReference type="EMBL" id="ADB35011.1"/>
    </source>
</evidence>
<proteinExistence type="predicted"/>
<dbReference type="KEGG" id="kfl:Kfla_6008"/>
<gene>
    <name evidence="2" type="ordered locus">Kfla_6008</name>
</gene>
<dbReference type="EMBL" id="CP001736">
    <property type="protein sequence ID" value="ADB35011.1"/>
    <property type="molecule type" value="Genomic_DNA"/>
</dbReference>
<keyword evidence="3" id="KW-1185">Reference proteome</keyword>
<organism evidence="2 3">
    <name type="scientific">Kribbella flavida (strain DSM 17836 / JCM 10339 / NBRC 14399)</name>
    <dbReference type="NCBI Taxonomy" id="479435"/>
    <lineage>
        <taxon>Bacteria</taxon>
        <taxon>Bacillati</taxon>
        <taxon>Actinomycetota</taxon>
        <taxon>Actinomycetes</taxon>
        <taxon>Propionibacteriales</taxon>
        <taxon>Kribbellaceae</taxon>
        <taxon>Kribbella</taxon>
    </lineage>
</organism>
<dbReference type="Proteomes" id="UP000007967">
    <property type="component" value="Chromosome"/>
</dbReference>
<dbReference type="STRING" id="479435.Kfla_6008"/>
<feature type="transmembrane region" description="Helical" evidence="1">
    <location>
        <begin position="12"/>
        <end position="32"/>
    </location>
</feature>
<keyword evidence="1" id="KW-0472">Membrane</keyword>
<keyword evidence="1" id="KW-0812">Transmembrane</keyword>
<evidence type="ECO:0000256" key="1">
    <source>
        <dbReference type="SAM" id="Phobius"/>
    </source>
</evidence>